<keyword evidence="3" id="KW-1185">Reference proteome</keyword>
<feature type="transmembrane region" description="Helical" evidence="1">
    <location>
        <begin position="304"/>
        <end position="325"/>
    </location>
</feature>
<dbReference type="InterPro" id="IPR037185">
    <property type="entry name" value="EmrE-like"/>
</dbReference>
<protein>
    <submittedName>
        <fullName evidence="2">Uncharacterized protein</fullName>
    </submittedName>
</protein>
<feature type="transmembrane region" description="Helical" evidence="1">
    <location>
        <begin position="264"/>
        <end position="284"/>
    </location>
</feature>
<feature type="transmembrane region" description="Helical" evidence="1">
    <location>
        <begin position="170"/>
        <end position="190"/>
    </location>
</feature>
<dbReference type="OrthoDB" id="426407at2759"/>
<feature type="transmembrane region" description="Helical" evidence="1">
    <location>
        <begin position="142"/>
        <end position="161"/>
    </location>
</feature>
<proteinExistence type="predicted"/>
<comment type="caution">
    <text evidence="2">The sequence shown here is derived from an EMBL/GenBank/DDBJ whole genome shotgun (WGS) entry which is preliminary data.</text>
</comment>
<name>A0A7J6MVE1_PERCH</name>
<sequence length="418" mass="44838">MLLPTNRPTSPAGSRRDHGLQKCIAFSILSMLGFGATSYVMALATGILESSIEKYYWIGAEWKMMTIIWFTASLPGVACYIHRWVLNRRIEFFWSDHNNLHGDSITIKTKALTLLGGLLLGLSLSLMKKAFVFTSPAEKGPVTAILGTAIVVVSLYGHFVFGELLTKKHAFLIFVILAGVVISSLGSGSASPDDSTIAYDYEPYEAFGSFPDGQSVIFNPERVSPDNNNKLGFAFAILAMLSMSGTTLLIRYSAIGKQSHVSTWSGFASRQCVLSVLAVIAGLALTRSDENKELPATVLPNEVIGLAVIAGLSQTLAIFALNVALSYPSTSLVNVIASSHSVVVLFLNFAIDGLLPCMSQLIGMSILLTGVILSSLLPPSKAIDNNSEVGNKRRASIVINDVAREPLLLGHNNSRGLV</sequence>
<evidence type="ECO:0000313" key="3">
    <source>
        <dbReference type="Proteomes" id="UP000591131"/>
    </source>
</evidence>
<feature type="transmembrane region" description="Helical" evidence="1">
    <location>
        <begin position="107"/>
        <end position="127"/>
    </location>
</feature>
<dbReference type="AlphaFoldDB" id="A0A7J6MVE1"/>
<feature type="transmembrane region" description="Helical" evidence="1">
    <location>
        <begin position="67"/>
        <end position="86"/>
    </location>
</feature>
<keyword evidence="1" id="KW-0812">Transmembrane</keyword>
<keyword evidence="1" id="KW-1133">Transmembrane helix</keyword>
<feature type="transmembrane region" description="Helical" evidence="1">
    <location>
        <begin position="357"/>
        <end position="377"/>
    </location>
</feature>
<evidence type="ECO:0000256" key="1">
    <source>
        <dbReference type="SAM" id="Phobius"/>
    </source>
</evidence>
<accession>A0A7J6MVE1</accession>
<feature type="transmembrane region" description="Helical" evidence="1">
    <location>
        <begin position="231"/>
        <end position="252"/>
    </location>
</feature>
<dbReference type="EMBL" id="JAAPAO010000045">
    <property type="protein sequence ID" value="KAF4675585.1"/>
    <property type="molecule type" value="Genomic_DNA"/>
</dbReference>
<keyword evidence="1" id="KW-0472">Membrane</keyword>
<gene>
    <name evidence="2" type="ORF">FOL47_007536</name>
</gene>
<dbReference type="SUPFAM" id="SSF103481">
    <property type="entry name" value="Multidrug resistance efflux transporter EmrE"/>
    <property type="match status" value="1"/>
</dbReference>
<evidence type="ECO:0000313" key="2">
    <source>
        <dbReference type="EMBL" id="KAF4675585.1"/>
    </source>
</evidence>
<dbReference type="Proteomes" id="UP000591131">
    <property type="component" value="Unassembled WGS sequence"/>
</dbReference>
<reference evidence="2 3" key="1">
    <citation type="submission" date="2020-04" db="EMBL/GenBank/DDBJ databases">
        <title>Perkinsus chesapeaki whole genome sequence.</title>
        <authorList>
            <person name="Bogema D.R."/>
        </authorList>
    </citation>
    <scope>NUCLEOTIDE SEQUENCE [LARGE SCALE GENOMIC DNA]</scope>
    <source>
        <strain evidence="2">ATCC PRA-425</strain>
    </source>
</reference>
<feature type="transmembrane region" description="Helical" evidence="1">
    <location>
        <begin position="24"/>
        <end position="47"/>
    </location>
</feature>
<organism evidence="2 3">
    <name type="scientific">Perkinsus chesapeaki</name>
    <name type="common">Clam parasite</name>
    <name type="synonym">Perkinsus andrewsi</name>
    <dbReference type="NCBI Taxonomy" id="330153"/>
    <lineage>
        <taxon>Eukaryota</taxon>
        <taxon>Sar</taxon>
        <taxon>Alveolata</taxon>
        <taxon>Perkinsozoa</taxon>
        <taxon>Perkinsea</taxon>
        <taxon>Perkinsida</taxon>
        <taxon>Perkinsidae</taxon>
        <taxon>Perkinsus</taxon>
    </lineage>
</organism>
<feature type="transmembrane region" description="Helical" evidence="1">
    <location>
        <begin position="332"/>
        <end position="351"/>
    </location>
</feature>